<reference evidence="1 2" key="2">
    <citation type="journal article" date="2012" name="J. Bacteriol.">
        <title>Complete Genome Sequence of Rahnella sp. Strain Y9602, a Gammaproteobacterium Isolate from Metal- and Radionuclide-Contaminated Soil.</title>
        <authorList>
            <person name="Martinez R.J."/>
            <person name="Bruce D."/>
            <person name="Detter C."/>
            <person name="Goodwin L.A."/>
            <person name="Han J."/>
            <person name="Han C.S."/>
            <person name="Held B."/>
            <person name="Land M.L."/>
            <person name="Mikhailova N."/>
            <person name="Nolan M."/>
            <person name="Pennacchio L."/>
            <person name="Pitluck S."/>
            <person name="Tapia R."/>
            <person name="Woyke T."/>
            <person name="Sobecky P.A."/>
        </authorList>
    </citation>
    <scope>NUCLEOTIDE SEQUENCE [LARGE SCALE GENOMIC DNA]</scope>
    <source>
        <strain evidence="1 2">Y9602</strain>
    </source>
</reference>
<name>A0A0H3FAL7_RAHSY</name>
<protein>
    <submittedName>
        <fullName evidence="1">Uncharacterized protein</fullName>
    </submittedName>
</protein>
<accession>A0A0H3FAL7</accession>
<dbReference type="HOGENOM" id="CLU_2919455_0_0_6"/>
<dbReference type="EMBL" id="CP002505">
    <property type="protein sequence ID" value="ADW73949.1"/>
    <property type="molecule type" value="Genomic_DNA"/>
</dbReference>
<dbReference type="Proteomes" id="UP000007257">
    <property type="component" value="Chromosome"/>
</dbReference>
<proteinExistence type="predicted"/>
<dbReference type="AlphaFoldDB" id="A0A0H3FAL7"/>
<evidence type="ECO:0000313" key="2">
    <source>
        <dbReference type="Proteomes" id="UP000007257"/>
    </source>
</evidence>
<reference evidence="2" key="1">
    <citation type="submission" date="2011-01" db="EMBL/GenBank/DDBJ databases">
        <title>Complete sequence of chromosome of Rahnella sp. Y9602.</title>
        <authorList>
            <consortium name="US DOE Joint Genome Institute"/>
            <person name="Lucas S."/>
            <person name="Copeland A."/>
            <person name="Lapidus A."/>
            <person name="Cheng J.-F."/>
            <person name="Goodwin L."/>
            <person name="Pitluck S."/>
            <person name="Lu M."/>
            <person name="Detter J.C."/>
            <person name="Han C."/>
            <person name="Tapia R."/>
            <person name="Land M."/>
            <person name="Hauser L."/>
            <person name="Kyrpides N."/>
            <person name="Ivanova N."/>
            <person name="Ovchinnikova G."/>
            <person name="Pagani I."/>
            <person name="Sobecky P.A."/>
            <person name="Martinez R.J."/>
            <person name="Woyke T."/>
        </authorList>
    </citation>
    <scope>NUCLEOTIDE SEQUENCE [LARGE SCALE GENOMIC DNA]</scope>
    <source>
        <strain evidence="2">Y9602</strain>
    </source>
</reference>
<dbReference type="KEGG" id="rah:Rahaq_2340"/>
<organism evidence="1 2">
    <name type="scientific">Rahnella sp. (strain Y9602)</name>
    <dbReference type="NCBI Taxonomy" id="2703885"/>
    <lineage>
        <taxon>Bacteria</taxon>
        <taxon>Pseudomonadati</taxon>
        <taxon>Pseudomonadota</taxon>
        <taxon>Gammaproteobacteria</taxon>
        <taxon>Enterobacterales</taxon>
        <taxon>Yersiniaceae</taxon>
        <taxon>Rahnella</taxon>
    </lineage>
</organism>
<evidence type="ECO:0000313" key="1">
    <source>
        <dbReference type="EMBL" id="ADW73949.1"/>
    </source>
</evidence>
<sequence length="61" mass="6657">MQFIFLIISFASGQRTLVHPFPPSPPFAPGEPSTRTNPLTLCCVDDHLDDASAWANDVDAK</sequence>
<gene>
    <name evidence="1" type="ordered locus">Rahaq_2340</name>
</gene>